<dbReference type="GO" id="GO:0016020">
    <property type="term" value="C:membrane"/>
    <property type="evidence" value="ECO:0007669"/>
    <property type="project" value="UniProtKB-SubCell"/>
</dbReference>
<evidence type="ECO:0000313" key="9">
    <source>
        <dbReference type="Proteomes" id="UP001302126"/>
    </source>
</evidence>
<dbReference type="EMBL" id="MU864595">
    <property type="protein sequence ID" value="KAK4182930.1"/>
    <property type="molecule type" value="Genomic_DNA"/>
</dbReference>
<evidence type="ECO:0000256" key="3">
    <source>
        <dbReference type="ARBA" id="ARBA00022989"/>
    </source>
</evidence>
<dbReference type="InterPro" id="IPR051694">
    <property type="entry name" value="Immunoregulatory_rcpt-like"/>
</dbReference>
<feature type="signal peptide" evidence="7">
    <location>
        <begin position="1"/>
        <end position="27"/>
    </location>
</feature>
<evidence type="ECO:0000256" key="5">
    <source>
        <dbReference type="SAM" id="MobiDB-lite"/>
    </source>
</evidence>
<comment type="caution">
    <text evidence="8">The sequence shown here is derived from an EMBL/GenBank/DDBJ whole genome shotgun (WGS) entry which is preliminary data.</text>
</comment>
<dbReference type="PANTHER" id="PTHR15549:SF26">
    <property type="entry name" value="AXIAL BUDDING PATTERN PROTEIN 2-RELATED"/>
    <property type="match status" value="1"/>
</dbReference>
<evidence type="ECO:0000256" key="2">
    <source>
        <dbReference type="ARBA" id="ARBA00022692"/>
    </source>
</evidence>
<protein>
    <recommendedName>
        <fullName evidence="10">Mid2 domain-containing protein</fullName>
    </recommendedName>
</protein>
<keyword evidence="3 6" id="KW-1133">Transmembrane helix</keyword>
<evidence type="ECO:0000256" key="4">
    <source>
        <dbReference type="ARBA" id="ARBA00023136"/>
    </source>
</evidence>
<evidence type="ECO:0008006" key="10">
    <source>
        <dbReference type="Google" id="ProtNLM"/>
    </source>
</evidence>
<name>A0AAN6WKA3_9PEZI</name>
<proteinExistence type="predicted"/>
<feature type="transmembrane region" description="Helical" evidence="6">
    <location>
        <begin position="113"/>
        <end position="137"/>
    </location>
</feature>
<evidence type="ECO:0000313" key="8">
    <source>
        <dbReference type="EMBL" id="KAK4182930.1"/>
    </source>
</evidence>
<keyword evidence="7" id="KW-0732">Signal</keyword>
<feature type="region of interest" description="Disordered" evidence="5">
    <location>
        <begin position="39"/>
        <end position="108"/>
    </location>
</feature>
<feature type="compositionally biased region" description="Low complexity" evidence="5">
    <location>
        <begin position="56"/>
        <end position="93"/>
    </location>
</feature>
<keyword evidence="2 6" id="KW-0812">Transmembrane</keyword>
<dbReference type="Proteomes" id="UP001302126">
    <property type="component" value="Unassembled WGS sequence"/>
</dbReference>
<evidence type="ECO:0000256" key="6">
    <source>
        <dbReference type="SAM" id="Phobius"/>
    </source>
</evidence>
<comment type="subcellular location">
    <subcellularLocation>
        <location evidence="1">Membrane</location>
        <topology evidence="1">Single-pass membrane protein</topology>
    </subcellularLocation>
</comment>
<sequence>MAATTKLFPTMMMTIALLASNLRQAVAVETNEASSFIRYSHPPSAVRPESLSSSGSQTTAMPASTTSAASTSRSPTIPNPITTPTTSTTLSPTISPPEPQENSTTSSSPLSTAAVIGIATGASLAILLLLAISIFLCRRHRNRHHRLKAIRYIPSDHELLSSTKSPNTVIASSEIHPPRRARTPLPNGLLSPSALDIVRERLELGSMGYGYNRQEGSSSREEVKSVVESLDWDWKKVYVYPYSGRGSQSSLTLGSPGVGTASWAGSRAVSPFGGRR</sequence>
<keyword evidence="4 6" id="KW-0472">Membrane</keyword>
<evidence type="ECO:0000256" key="7">
    <source>
        <dbReference type="SAM" id="SignalP"/>
    </source>
</evidence>
<reference evidence="8" key="2">
    <citation type="submission" date="2023-05" db="EMBL/GenBank/DDBJ databases">
        <authorList>
            <consortium name="Lawrence Berkeley National Laboratory"/>
            <person name="Steindorff A."/>
            <person name="Hensen N."/>
            <person name="Bonometti L."/>
            <person name="Westerberg I."/>
            <person name="Brannstrom I.O."/>
            <person name="Guillou S."/>
            <person name="Cros-Aarteil S."/>
            <person name="Calhoun S."/>
            <person name="Haridas S."/>
            <person name="Kuo A."/>
            <person name="Mondo S."/>
            <person name="Pangilinan J."/>
            <person name="Riley R."/>
            <person name="Labutti K."/>
            <person name="Andreopoulos B."/>
            <person name="Lipzen A."/>
            <person name="Chen C."/>
            <person name="Yanf M."/>
            <person name="Daum C."/>
            <person name="Ng V."/>
            <person name="Clum A."/>
            <person name="Ohm R."/>
            <person name="Martin F."/>
            <person name="Silar P."/>
            <person name="Natvig D."/>
            <person name="Lalanne C."/>
            <person name="Gautier V."/>
            <person name="Ament-Velasquez S.L."/>
            <person name="Kruys A."/>
            <person name="Hutchinson M.I."/>
            <person name="Powell A.J."/>
            <person name="Barry K."/>
            <person name="Miller A.N."/>
            <person name="Grigoriev I.V."/>
            <person name="Debuchy R."/>
            <person name="Gladieux P."/>
            <person name="Thoren M.H."/>
            <person name="Johannesson H."/>
        </authorList>
    </citation>
    <scope>NUCLEOTIDE SEQUENCE</scope>
    <source>
        <strain evidence="8">PSN309</strain>
    </source>
</reference>
<reference evidence="8" key="1">
    <citation type="journal article" date="2023" name="Mol. Phylogenet. Evol.">
        <title>Genome-scale phylogeny and comparative genomics of the fungal order Sordariales.</title>
        <authorList>
            <person name="Hensen N."/>
            <person name="Bonometti L."/>
            <person name="Westerberg I."/>
            <person name="Brannstrom I.O."/>
            <person name="Guillou S."/>
            <person name="Cros-Aarteil S."/>
            <person name="Calhoun S."/>
            <person name="Haridas S."/>
            <person name="Kuo A."/>
            <person name="Mondo S."/>
            <person name="Pangilinan J."/>
            <person name="Riley R."/>
            <person name="LaButti K."/>
            <person name="Andreopoulos B."/>
            <person name="Lipzen A."/>
            <person name="Chen C."/>
            <person name="Yan M."/>
            <person name="Daum C."/>
            <person name="Ng V."/>
            <person name="Clum A."/>
            <person name="Steindorff A."/>
            <person name="Ohm R.A."/>
            <person name="Martin F."/>
            <person name="Silar P."/>
            <person name="Natvig D.O."/>
            <person name="Lalanne C."/>
            <person name="Gautier V."/>
            <person name="Ament-Velasquez S.L."/>
            <person name="Kruys A."/>
            <person name="Hutchinson M.I."/>
            <person name="Powell A.J."/>
            <person name="Barry K."/>
            <person name="Miller A.N."/>
            <person name="Grigoriev I.V."/>
            <person name="Debuchy R."/>
            <person name="Gladieux P."/>
            <person name="Hiltunen Thoren M."/>
            <person name="Johannesson H."/>
        </authorList>
    </citation>
    <scope>NUCLEOTIDE SEQUENCE</scope>
    <source>
        <strain evidence="8">PSN309</strain>
    </source>
</reference>
<dbReference type="GO" id="GO:0071944">
    <property type="term" value="C:cell periphery"/>
    <property type="evidence" value="ECO:0007669"/>
    <property type="project" value="UniProtKB-ARBA"/>
</dbReference>
<evidence type="ECO:0000256" key="1">
    <source>
        <dbReference type="ARBA" id="ARBA00004167"/>
    </source>
</evidence>
<feature type="chain" id="PRO_5043017828" description="Mid2 domain-containing protein" evidence="7">
    <location>
        <begin position="28"/>
        <end position="276"/>
    </location>
</feature>
<organism evidence="8 9">
    <name type="scientific">Podospora australis</name>
    <dbReference type="NCBI Taxonomy" id="1536484"/>
    <lineage>
        <taxon>Eukaryota</taxon>
        <taxon>Fungi</taxon>
        <taxon>Dikarya</taxon>
        <taxon>Ascomycota</taxon>
        <taxon>Pezizomycotina</taxon>
        <taxon>Sordariomycetes</taxon>
        <taxon>Sordariomycetidae</taxon>
        <taxon>Sordariales</taxon>
        <taxon>Podosporaceae</taxon>
        <taxon>Podospora</taxon>
    </lineage>
</organism>
<dbReference type="PANTHER" id="PTHR15549">
    <property type="entry name" value="PAIRED IMMUNOGLOBULIN-LIKE TYPE 2 RECEPTOR"/>
    <property type="match status" value="1"/>
</dbReference>
<dbReference type="AlphaFoldDB" id="A0AAN6WKA3"/>
<accession>A0AAN6WKA3</accession>
<gene>
    <name evidence="8" type="ORF">QBC35DRAFT_135563</name>
</gene>
<keyword evidence="9" id="KW-1185">Reference proteome</keyword>